<protein>
    <submittedName>
        <fullName evidence="2">Oxidoreductase</fullName>
    </submittedName>
</protein>
<evidence type="ECO:0000256" key="1">
    <source>
        <dbReference type="ARBA" id="ARBA00006484"/>
    </source>
</evidence>
<dbReference type="Proteomes" id="UP000061512">
    <property type="component" value="Unassembled WGS sequence"/>
</dbReference>
<sequence>MAKQLEGKVALVTGGAQGIGRGIVNKFVREGAVVGVLDRDLGAAEAAADDINAQGGIAHAFGGNVAERDTIFNAAAGLAEVAGRLDIIVSNAMWVRYAPVLEITEKDVSMMTGTGFNSVVWGIQAAAQYMKDGGSVVNIASSSGFIGLPKALVYCGVKAGVLGLMRAAAAELGPRGIRVNAVAPGYTETEGVVKNVSEETRKIRQAKTPMPRLGRPDDIANAVCFLASNESAFVNGECVRVDGGSAIAYL</sequence>
<dbReference type="EMBL" id="LPJX01000026">
    <property type="protein sequence ID" value="KWF68139.1"/>
    <property type="molecule type" value="Genomic_DNA"/>
</dbReference>
<comment type="caution">
    <text evidence="2">The sequence shown here is derived from an EMBL/GenBank/DDBJ whole genome shotgun (WGS) entry which is preliminary data.</text>
</comment>
<dbReference type="InterPro" id="IPR036291">
    <property type="entry name" value="NAD(P)-bd_dom_sf"/>
</dbReference>
<dbReference type="FunFam" id="3.40.50.720:FF:000084">
    <property type="entry name" value="Short-chain dehydrogenase reductase"/>
    <property type="match status" value="1"/>
</dbReference>
<dbReference type="SUPFAM" id="SSF51735">
    <property type="entry name" value="NAD(P)-binding Rossmann-fold domains"/>
    <property type="match status" value="1"/>
</dbReference>
<dbReference type="Pfam" id="PF13561">
    <property type="entry name" value="adh_short_C2"/>
    <property type="match status" value="1"/>
</dbReference>
<evidence type="ECO:0000313" key="2">
    <source>
        <dbReference type="EMBL" id="KWF68139.1"/>
    </source>
</evidence>
<dbReference type="GO" id="GO:0016616">
    <property type="term" value="F:oxidoreductase activity, acting on the CH-OH group of donors, NAD or NADP as acceptor"/>
    <property type="evidence" value="ECO:0007669"/>
    <property type="project" value="TreeGrafter"/>
</dbReference>
<proteinExistence type="inferred from homology"/>
<dbReference type="Gene3D" id="3.40.50.720">
    <property type="entry name" value="NAD(P)-binding Rossmann-like Domain"/>
    <property type="match status" value="1"/>
</dbReference>
<name>A0A132F492_9BURK</name>
<dbReference type="PANTHER" id="PTHR42760">
    <property type="entry name" value="SHORT-CHAIN DEHYDROGENASES/REDUCTASES FAMILY MEMBER"/>
    <property type="match status" value="1"/>
</dbReference>
<evidence type="ECO:0000313" key="3">
    <source>
        <dbReference type="Proteomes" id="UP000061512"/>
    </source>
</evidence>
<reference evidence="2 3" key="1">
    <citation type="submission" date="2015-11" db="EMBL/GenBank/DDBJ databases">
        <title>Expanding the genomic diversity of Burkholderia species for the development of highly accurate diagnostics.</title>
        <authorList>
            <person name="Sahl J."/>
            <person name="Keim P."/>
            <person name="Wagner D."/>
        </authorList>
    </citation>
    <scope>NUCLEOTIDE SEQUENCE [LARGE SCALE GENOMIC DNA]</scope>
    <source>
        <strain evidence="2 3">MSMB574WGS</strain>
    </source>
</reference>
<gene>
    <name evidence="2" type="ORF">WT57_14845</name>
</gene>
<dbReference type="PRINTS" id="PR00081">
    <property type="entry name" value="GDHRDH"/>
</dbReference>
<accession>A0A132F492</accession>
<comment type="similarity">
    <text evidence="1">Belongs to the short-chain dehydrogenases/reductases (SDR) family.</text>
</comment>
<dbReference type="InterPro" id="IPR002347">
    <property type="entry name" value="SDR_fam"/>
</dbReference>
<organism evidence="2 3">
    <name type="scientific">Burkholderia pseudomultivorans</name>
    <dbReference type="NCBI Taxonomy" id="1207504"/>
    <lineage>
        <taxon>Bacteria</taxon>
        <taxon>Pseudomonadati</taxon>
        <taxon>Pseudomonadota</taxon>
        <taxon>Betaproteobacteria</taxon>
        <taxon>Burkholderiales</taxon>
        <taxon>Burkholderiaceae</taxon>
        <taxon>Burkholderia</taxon>
        <taxon>Burkholderia cepacia complex</taxon>
    </lineage>
</organism>
<dbReference type="AlphaFoldDB" id="A0A132F492"/>
<dbReference type="CDD" id="cd05233">
    <property type="entry name" value="SDR_c"/>
    <property type="match status" value="1"/>
</dbReference>
<dbReference type="PRINTS" id="PR00080">
    <property type="entry name" value="SDRFAMILY"/>
</dbReference>